<gene>
    <name evidence="2" type="ORF">K8089_14725</name>
</gene>
<organism evidence="2 3">
    <name type="scientific">Aequorivita vitellina</name>
    <dbReference type="NCBI Taxonomy" id="2874475"/>
    <lineage>
        <taxon>Bacteria</taxon>
        <taxon>Pseudomonadati</taxon>
        <taxon>Bacteroidota</taxon>
        <taxon>Flavobacteriia</taxon>
        <taxon>Flavobacteriales</taxon>
        <taxon>Flavobacteriaceae</taxon>
        <taxon>Aequorivita</taxon>
    </lineage>
</organism>
<reference evidence="2" key="1">
    <citation type="submission" date="2021-09" db="EMBL/GenBank/DDBJ databases">
        <title>Genome of Aequorivita sp. strain F47161.</title>
        <authorList>
            <person name="Wang Y."/>
        </authorList>
    </citation>
    <scope>NUCLEOTIDE SEQUENCE</scope>
    <source>
        <strain evidence="2">F47161</strain>
    </source>
</reference>
<evidence type="ECO:0000313" key="3">
    <source>
        <dbReference type="Proteomes" id="UP001139461"/>
    </source>
</evidence>
<dbReference type="RefSeq" id="WP_237604057.1">
    <property type="nucleotide sequence ID" value="NZ_JAIRBA010000038.1"/>
</dbReference>
<protein>
    <recommendedName>
        <fullName evidence="4">Lipoprotein</fullName>
    </recommendedName>
</protein>
<keyword evidence="1" id="KW-0732">Signal</keyword>
<evidence type="ECO:0000256" key="1">
    <source>
        <dbReference type="SAM" id="SignalP"/>
    </source>
</evidence>
<feature type="signal peptide" evidence="1">
    <location>
        <begin position="1"/>
        <end position="22"/>
    </location>
</feature>
<name>A0A9X1QYR3_9FLAO</name>
<dbReference type="EMBL" id="JAIRBA010000038">
    <property type="protein sequence ID" value="MCG2420279.1"/>
    <property type="molecule type" value="Genomic_DNA"/>
</dbReference>
<sequence>MKFIIPLLIVIAFAFSCGNSSEENKTETPNNDASIIFGDKNYAFPQLSEPAKKQAVHWGVLEDFLAEAKNANGNNYQDLRNRSERLQEYADSLYKKIPDTLDTKPIHSRLLVLKTRTALLFQASHQATIDSLKVENSLKEMNWAVKDLIVQLNEKFQKDKIDFLRKEDEENELKKQQRAKDSIINLELQDKKKKV</sequence>
<dbReference type="AlphaFoldDB" id="A0A9X1QYR3"/>
<proteinExistence type="predicted"/>
<evidence type="ECO:0000313" key="2">
    <source>
        <dbReference type="EMBL" id="MCG2420279.1"/>
    </source>
</evidence>
<feature type="chain" id="PRO_5040842373" description="Lipoprotein" evidence="1">
    <location>
        <begin position="23"/>
        <end position="195"/>
    </location>
</feature>
<evidence type="ECO:0008006" key="4">
    <source>
        <dbReference type="Google" id="ProtNLM"/>
    </source>
</evidence>
<dbReference type="PROSITE" id="PS51257">
    <property type="entry name" value="PROKAR_LIPOPROTEIN"/>
    <property type="match status" value="1"/>
</dbReference>
<dbReference type="Proteomes" id="UP001139461">
    <property type="component" value="Unassembled WGS sequence"/>
</dbReference>
<keyword evidence="3" id="KW-1185">Reference proteome</keyword>
<accession>A0A9X1QYR3</accession>
<comment type="caution">
    <text evidence="2">The sequence shown here is derived from an EMBL/GenBank/DDBJ whole genome shotgun (WGS) entry which is preliminary data.</text>
</comment>